<evidence type="ECO:0000256" key="15">
    <source>
        <dbReference type="ARBA" id="ARBA00038097"/>
    </source>
</evidence>
<evidence type="ECO:0000256" key="24">
    <source>
        <dbReference type="ARBA" id="ARBA00049561"/>
    </source>
</evidence>
<keyword evidence="10" id="KW-0221">Differentiation</keyword>
<comment type="subcellular location">
    <subcellularLocation>
        <location evidence="3">Cytoplasm</location>
    </subcellularLocation>
    <subcellularLocation>
        <location evidence="4">Lipid droplet</location>
    </subcellularLocation>
</comment>
<comment type="catalytic activity">
    <reaction evidence="2">
        <text>1-(9Z-octadecenoyl)-sn-glycero-3-phosphate + hexadecanoyl-CoA = 1-(9Z)-octadecenoyl-2-hexadecanoyl-sn-glycero-3-phosphate + CoA</text>
        <dbReference type="Rhea" id="RHEA:37143"/>
        <dbReference type="ChEBI" id="CHEBI:57287"/>
        <dbReference type="ChEBI" id="CHEBI:57379"/>
        <dbReference type="ChEBI" id="CHEBI:74544"/>
        <dbReference type="ChEBI" id="CHEBI:74551"/>
    </reaction>
    <physiologicalReaction direction="left-to-right" evidence="2">
        <dbReference type="Rhea" id="RHEA:37144"/>
    </physiologicalReaction>
</comment>
<feature type="domain" description="AB hydrolase-1" evidence="25">
    <location>
        <begin position="95"/>
        <end position="227"/>
    </location>
</feature>
<evidence type="ECO:0000256" key="16">
    <source>
        <dbReference type="ARBA" id="ARBA00040731"/>
    </source>
</evidence>
<dbReference type="GO" id="GO:0006654">
    <property type="term" value="P:phosphatidic acid biosynthetic process"/>
    <property type="evidence" value="ECO:0007669"/>
    <property type="project" value="TreeGrafter"/>
</dbReference>
<evidence type="ECO:0000256" key="1">
    <source>
        <dbReference type="ARBA" id="ARBA00000300"/>
    </source>
</evidence>
<evidence type="ECO:0000256" key="6">
    <source>
        <dbReference type="ARBA" id="ARBA00022490"/>
    </source>
</evidence>
<evidence type="ECO:0000313" key="26">
    <source>
        <dbReference type="EMBL" id="QOY58050.1"/>
    </source>
</evidence>
<keyword evidence="7" id="KW-0444">Lipid biosynthesis</keyword>
<dbReference type="GO" id="GO:0055088">
    <property type="term" value="P:lipid homeostasis"/>
    <property type="evidence" value="ECO:0007669"/>
    <property type="project" value="TreeGrafter"/>
</dbReference>
<dbReference type="EC" id="2.3.1.51" evidence="5"/>
<comment type="catalytic activity">
    <reaction evidence="21">
        <text>eicosanoyl-CoA + 1-(9Z-octadecenoyl)-sn-glycero-3-phosphate = 1-(9Z)-octadecenoyl-2-eicosanoyl-sn-glycero-3-phosphate + CoA</text>
        <dbReference type="Rhea" id="RHEA:37451"/>
        <dbReference type="ChEBI" id="CHEBI:57287"/>
        <dbReference type="ChEBI" id="CHEBI:57380"/>
        <dbReference type="ChEBI" id="CHEBI:74544"/>
        <dbReference type="ChEBI" id="CHEBI:74937"/>
    </reaction>
    <physiologicalReaction direction="left-to-right" evidence="21">
        <dbReference type="Rhea" id="RHEA:37452"/>
    </physiologicalReaction>
</comment>
<dbReference type="GO" id="GO:0030154">
    <property type="term" value="P:cell differentiation"/>
    <property type="evidence" value="ECO:0007669"/>
    <property type="project" value="UniProtKB-KW"/>
</dbReference>
<dbReference type="Gene3D" id="3.40.50.1820">
    <property type="entry name" value="alpha/beta hydrolase"/>
    <property type="match status" value="1"/>
</dbReference>
<evidence type="ECO:0000256" key="12">
    <source>
        <dbReference type="ARBA" id="ARBA00023098"/>
    </source>
</evidence>
<dbReference type="SUPFAM" id="SSF53474">
    <property type="entry name" value="alpha/beta-Hydrolases"/>
    <property type="match status" value="1"/>
</dbReference>
<dbReference type="FunFam" id="3.40.50.1820:FF:000019">
    <property type="entry name" value="1-acylglycerol-3-phosphate O-acyltransferase ABHD5"/>
    <property type="match status" value="1"/>
</dbReference>
<evidence type="ECO:0000256" key="20">
    <source>
        <dbReference type="ARBA" id="ARBA00047543"/>
    </source>
</evidence>
<comment type="catalytic activity">
    <reaction evidence="24">
        <text>1-(9Z-octadecenoyl)-sn-glycero-3-phosphate + (9Z)-octadecenoyl-CoA = 1,2-di-(9Z-octadecenoyl)-sn-glycero-3-phosphate + CoA</text>
        <dbReference type="Rhea" id="RHEA:37131"/>
        <dbReference type="ChEBI" id="CHEBI:57287"/>
        <dbReference type="ChEBI" id="CHEBI:57387"/>
        <dbReference type="ChEBI" id="CHEBI:74544"/>
        <dbReference type="ChEBI" id="CHEBI:74546"/>
    </reaction>
    <physiologicalReaction direction="left-to-right" evidence="24">
        <dbReference type="Rhea" id="RHEA:37132"/>
    </physiologicalReaction>
</comment>
<evidence type="ECO:0000256" key="13">
    <source>
        <dbReference type="ARBA" id="ARBA00023315"/>
    </source>
</evidence>
<name>A0A873BNM4_HARAX</name>
<evidence type="ECO:0000256" key="22">
    <source>
        <dbReference type="ARBA" id="ARBA00048632"/>
    </source>
</evidence>
<dbReference type="PANTHER" id="PTHR42886">
    <property type="entry name" value="RE40534P-RELATED"/>
    <property type="match status" value="1"/>
</dbReference>
<keyword evidence="6" id="KW-0963">Cytoplasm</keyword>
<evidence type="ECO:0000256" key="14">
    <source>
        <dbReference type="ARBA" id="ARBA00036296"/>
    </source>
</evidence>
<comment type="catalytic activity">
    <reaction evidence="20">
        <text>1-octadecanoyl-sn-glycero-3-phosphate + (9Z)-octadecenoyl-CoA = 1-octadecanoyl-2-(9Z-octadecenoyl)-sn-glycero-3-phosphate + CoA</text>
        <dbReference type="Rhea" id="RHEA:37163"/>
        <dbReference type="ChEBI" id="CHEBI:57287"/>
        <dbReference type="ChEBI" id="CHEBI:57387"/>
        <dbReference type="ChEBI" id="CHEBI:74560"/>
        <dbReference type="ChEBI" id="CHEBI:74565"/>
    </reaction>
    <physiologicalReaction direction="left-to-right" evidence="20">
        <dbReference type="Rhea" id="RHEA:37164"/>
    </physiologicalReaction>
</comment>
<evidence type="ECO:0000259" key="25">
    <source>
        <dbReference type="Pfam" id="PF00561"/>
    </source>
</evidence>
<evidence type="ECO:0000256" key="11">
    <source>
        <dbReference type="ARBA" id="ARBA00022832"/>
    </source>
</evidence>
<sequence>MANIYFKITFKLFDGIVVKPTKFYCKCAGFVFSLLKPNWFTWNKYSEPMLRTLEKKIFSILKVPYRGWFVDIGPVVGPADKVWTISLNTESKKTPLVLLHGLGAGVGLWCLNLDAFAATRPVYAFDLLGFGRSSRPTFSTDSLEAEQQLVDSLEEWRKEMKLDQFIFLGHSLGGFLATSYAIRYPDKVKHLILADPWGFPERPQDLRDLPLWVRALSTVLTPFNPLSGIRAAGPIGPWFINVIRPDITKKYAGAIDESLIPNYIYQCNSQAPSGESAYHCMMSGFGWAKNPMVNRIDQLREDVPITLLYGSRSWVDHSATSVFKQKRFHSHFKLKVIPGAGHHVYADKPELFNNIVLECCAYADGDSTQLAIEDKPEDEVVSPTKYVFTSFHSDTDKHHG</sequence>
<comment type="catalytic activity">
    <reaction evidence="1">
        <text>a 1-acyl-sn-glycero-3-phosphate + an acyl-CoA = a 1,2-diacyl-sn-glycero-3-phosphate + CoA</text>
        <dbReference type="Rhea" id="RHEA:19709"/>
        <dbReference type="ChEBI" id="CHEBI:57287"/>
        <dbReference type="ChEBI" id="CHEBI:57970"/>
        <dbReference type="ChEBI" id="CHEBI:58342"/>
        <dbReference type="ChEBI" id="CHEBI:58608"/>
        <dbReference type="EC" id="2.3.1.51"/>
    </reaction>
    <physiologicalReaction direction="left-to-right" evidence="1">
        <dbReference type="Rhea" id="RHEA:19710"/>
    </physiologicalReaction>
</comment>
<dbReference type="GO" id="GO:0052689">
    <property type="term" value="F:carboxylic ester hydrolase activity"/>
    <property type="evidence" value="ECO:0007669"/>
    <property type="project" value="TreeGrafter"/>
</dbReference>
<comment type="catalytic activity">
    <reaction evidence="23">
        <text>1-(9Z-octadecenoyl)-sn-glycero-3-phosphate + (5Z,8Z,11Z,14Z)-eicosatetraenoyl-CoA = 1-(9Z)-octadecenoyl-2-(5Z,8Z,11Z,14Z)-eicosatetraenoyl-sn-glycero-3-phosphate + CoA</text>
        <dbReference type="Rhea" id="RHEA:37443"/>
        <dbReference type="ChEBI" id="CHEBI:57287"/>
        <dbReference type="ChEBI" id="CHEBI:57368"/>
        <dbReference type="ChEBI" id="CHEBI:74544"/>
        <dbReference type="ChEBI" id="CHEBI:74928"/>
    </reaction>
    <physiologicalReaction direction="left-to-right" evidence="23">
        <dbReference type="Rhea" id="RHEA:37444"/>
    </physiologicalReaction>
</comment>
<dbReference type="GO" id="GO:0005739">
    <property type="term" value="C:mitochondrion"/>
    <property type="evidence" value="ECO:0007669"/>
    <property type="project" value="TreeGrafter"/>
</dbReference>
<keyword evidence="11" id="KW-0276">Fatty acid metabolism</keyword>
<accession>A0A873BNM4</accession>
<evidence type="ECO:0000256" key="7">
    <source>
        <dbReference type="ARBA" id="ARBA00022516"/>
    </source>
</evidence>
<keyword evidence="26" id="KW-0378">Hydrolase</keyword>
<comment type="function">
    <text evidence="18">Coenzyme A-dependent lysophosphatidic acid acyltransferase that catalyzes the transfer of an acyl group on a lysophosphatidic acid. Functions preferentially with 1-oleoyl-lysophosphatidic acid followed by 1-palmitoyl-lysophosphatidic acid, 1-stearoyl-lysophosphatidic acid and 1-arachidonoyl-lysophosphatidic acid as lipid acceptor. Functions preferentially with arachidonoyl-CoA followed by oleoyl-CoA as acyl group donors. Functions in phosphatidic acid biosynthesis. May regulate the cellular storage of triacylglycerol through activation of the phospholipase PNPLA2. Involved in keratinocyte differentiation. Regulates lipid droplet fusion.</text>
</comment>
<evidence type="ECO:0000256" key="21">
    <source>
        <dbReference type="ARBA" id="ARBA00047849"/>
    </source>
</evidence>
<comment type="similarity">
    <text evidence="15">Belongs to the peptidase S33 family. ABHD4/ABHD5 subfamily.</text>
</comment>
<comment type="catalytic activity">
    <reaction evidence="14">
        <text>1-(9Z-octadecenoyl)-sn-glycero-3-phosphate + octadecanoyl-CoA = 1-(9Z-octadecenoyl)-2-octadecanoyl-sn-glycero-3-phosphate + CoA</text>
        <dbReference type="Rhea" id="RHEA:37147"/>
        <dbReference type="ChEBI" id="CHEBI:57287"/>
        <dbReference type="ChEBI" id="CHEBI:57394"/>
        <dbReference type="ChEBI" id="CHEBI:74544"/>
        <dbReference type="ChEBI" id="CHEBI:74552"/>
    </reaction>
    <physiologicalReaction direction="left-to-right" evidence="14">
        <dbReference type="Rhea" id="RHEA:37148"/>
    </physiologicalReaction>
</comment>
<dbReference type="GO" id="GO:0005811">
    <property type="term" value="C:lipid droplet"/>
    <property type="evidence" value="ECO:0007669"/>
    <property type="project" value="UniProtKB-SubCell"/>
</dbReference>
<keyword evidence="12" id="KW-0443">Lipid metabolism</keyword>
<evidence type="ECO:0000256" key="17">
    <source>
        <dbReference type="ARBA" id="ARBA00042413"/>
    </source>
</evidence>
<organism evidence="26">
    <name type="scientific">Harmonia axyridis</name>
    <name type="common">Multicolored Asian lady beetle</name>
    <name type="synonym">Coccinella axyridis</name>
    <dbReference type="NCBI Taxonomy" id="115357"/>
    <lineage>
        <taxon>Eukaryota</taxon>
        <taxon>Metazoa</taxon>
        <taxon>Ecdysozoa</taxon>
        <taxon>Arthropoda</taxon>
        <taxon>Hexapoda</taxon>
        <taxon>Insecta</taxon>
        <taxon>Pterygota</taxon>
        <taxon>Neoptera</taxon>
        <taxon>Endopterygota</taxon>
        <taxon>Coleoptera</taxon>
        <taxon>Polyphaga</taxon>
        <taxon>Cucujiformia</taxon>
        <taxon>Coccinelloidea</taxon>
        <taxon>Coccinellidae</taxon>
        <taxon>Coccinellinae</taxon>
        <taxon>Coccinellini</taxon>
        <taxon>Harmonia</taxon>
    </lineage>
</organism>
<evidence type="ECO:0000256" key="5">
    <source>
        <dbReference type="ARBA" id="ARBA00013211"/>
    </source>
</evidence>
<protein>
    <recommendedName>
        <fullName evidence="16">1-acylglycerol-3-phosphate O-acyltransferase ABHD5</fullName>
        <ecNumber evidence="5">2.3.1.51</ecNumber>
    </recommendedName>
    <alternativeName>
        <fullName evidence="17">Abhydrolase domain-containing protein 5</fullName>
    </alternativeName>
</protein>
<dbReference type="InterPro" id="IPR000073">
    <property type="entry name" value="AB_hydrolase_1"/>
</dbReference>
<evidence type="ECO:0000256" key="10">
    <source>
        <dbReference type="ARBA" id="ARBA00022782"/>
    </source>
</evidence>
<dbReference type="InterPro" id="IPR029058">
    <property type="entry name" value="AB_hydrolase_fold"/>
</dbReference>
<reference evidence="26" key="1">
    <citation type="journal article" date="2019" name="Front. Physiol.">
        <title>Search for Nutritional Fitness Traits in a Biological Pest Control Agent Harmonia axyridis Using Comparative Transcriptomics.</title>
        <authorList>
            <person name="Zhang T."/>
            <person name="He Y."/>
            <person name="Zeng J."/>
            <person name="Zhang L."/>
            <person name="Zeng F."/>
            <person name="Mao J."/>
            <person name="Zhang G."/>
        </authorList>
    </citation>
    <scope>NUCLEOTIDE SEQUENCE</scope>
</reference>
<dbReference type="GO" id="GO:0003841">
    <property type="term" value="F:1-acylglycerol-3-phosphate O-acyltransferase activity"/>
    <property type="evidence" value="ECO:0007669"/>
    <property type="project" value="UniProtKB-EC"/>
</dbReference>
<dbReference type="EMBL" id="MN241443">
    <property type="protein sequence ID" value="QOY58050.1"/>
    <property type="molecule type" value="mRNA"/>
</dbReference>
<keyword evidence="9" id="KW-0808">Transferase</keyword>
<comment type="catalytic activity">
    <reaction evidence="19">
        <text>1-hexadecanoyl-sn-glycero-3-phosphate + (9Z)-octadecenoyl-CoA = 1-hexadecanoyl-2-(9Z-octadecenoyl)-sn-glycero-3-phosphate + CoA</text>
        <dbReference type="Rhea" id="RHEA:33187"/>
        <dbReference type="ChEBI" id="CHEBI:57287"/>
        <dbReference type="ChEBI" id="CHEBI:57387"/>
        <dbReference type="ChEBI" id="CHEBI:57518"/>
        <dbReference type="ChEBI" id="CHEBI:64839"/>
    </reaction>
    <physiologicalReaction direction="left-to-right" evidence="19">
        <dbReference type="Rhea" id="RHEA:33188"/>
    </physiologicalReaction>
</comment>
<evidence type="ECO:0000256" key="18">
    <source>
        <dbReference type="ARBA" id="ARBA00045357"/>
    </source>
</evidence>
<proteinExistence type="evidence at transcript level"/>
<dbReference type="PRINTS" id="PR00111">
    <property type="entry name" value="ABHYDROLASE"/>
</dbReference>
<dbReference type="AlphaFoldDB" id="A0A873BNM4"/>
<evidence type="ECO:0000256" key="2">
    <source>
        <dbReference type="ARBA" id="ARBA00000816"/>
    </source>
</evidence>
<evidence type="ECO:0000256" key="19">
    <source>
        <dbReference type="ARBA" id="ARBA00047525"/>
    </source>
</evidence>
<evidence type="ECO:0000256" key="8">
    <source>
        <dbReference type="ARBA" id="ARBA00022677"/>
    </source>
</evidence>
<comment type="catalytic activity">
    <reaction evidence="22">
        <text>1-(5Z,8Z,11Z,14Z-eicosatetraenoyl)-sn-glycero-3-phosphate + (9Z)-octadecenoyl-CoA = 1-(5Z,8Z,11Z,14Z)-eicosatetraenoyl-2-(9Z)-octadecenoyl-sn-glycero-3-phosphate + CoA</text>
        <dbReference type="Rhea" id="RHEA:37455"/>
        <dbReference type="ChEBI" id="CHEBI:57287"/>
        <dbReference type="ChEBI" id="CHEBI:57387"/>
        <dbReference type="ChEBI" id="CHEBI:74938"/>
        <dbReference type="ChEBI" id="CHEBI:74941"/>
    </reaction>
    <physiologicalReaction direction="left-to-right" evidence="22">
        <dbReference type="Rhea" id="RHEA:37456"/>
    </physiologicalReaction>
</comment>
<dbReference type="PANTHER" id="PTHR42886:SF29">
    <property type="entry name" value="PUMMELIG, ISOFORM A"/>
    <property type="match status" value="1"/>
</dbReference>
<evidence type="ECO:0000256" key="3">
    <source>
        <dbReference type="ARBA" id="ARBA00004496"/>
    </source>
</evidence>
<evidence type="ECO:0000256" key="9">
    <source>
        <dbReference type="ARBA" id="ARBA00022679"/>
    </source>
</evidence>
<dbReference type="Pfam" id="PF00561">
    <property type="entry name" value="Abhydrolase_1"/>
    <property type="match status" value="1"/>
</dbReference>
<evidence type="ECO:0000256" key="4">
    <source>
        <dbReference type="ARBA" id="ARBA00004502"/>
    </source>
</evidence>
<keyword evidence="8" id="KW-0551">Lipid droplet</keyword>
<keyword evidence="13" id="KW-0012">Acyltransferase</keyword>
<dbReference type="GO" id="GO:0006631">
    <property type="term" value="P:fatty acid metabolic process"/>
    <property type="evidence" value="ECO:0007669"/>
    <property type="project" value="UniProtKB-KW"/>
</dbReference>
<evidence type="ECO:0000256" key="23">
    <source>
        <dbReference type="ARBA" id="ARBA00048770"/>
    </source>
</evidence>